<organism evidence="1 2">
    <name type="scientific">Dyella acidisoli</name>
    <dbReference type="NCBI Taxonomy" id="1867834"/>
    <lineage>
        <taxon>Bacteria</taxon>
        <taxon>Pseudomonadati</taxon>
        <taxon>Pseudomonadota</taxon>
        <taxon>Gammaproteobacteria</taxon>
        <taxon>Lysobacterales</taxon>
        <taxon>Rhodanobacteraceae</taxon>
        <taxon>Dyella</taxon>
    </lineage>
</organism>
<gene>
    <name evidence="1" type="ORF">GCM10007901_20460</name>
</gene>
<proteinExistence type="predicted"/>
<name>A0ABQ5XN09_9GAMM</name>
<dbReference type="Proteomes" id="UP001156670">
    <property type="component" value="Unassembled WGS sequence"/>
</dbReference>
<dbReference type="EMBL" id="BSOB01000017">
    <property type="protein sequence ID" value="GLQ93095.1"/>
    <property type="molecule type" value="Genomic_DNA"/>
</dbReference>
<evidence type="ECO:0000313" key="1">
    <source>
        <dbReference type="EMBL" id="GLQ93095.1"/>
    </source>
</evidence>
<protein>
    <submittedName>
        <fullName evidence="1">Uncharacterized protein</fullName>
    </submittedName>
</protein>
<reference evidence="2" key="1">
    <citation type="journal article" date="2019" name="Int. J. Syst. Evol. Microbiol.">
        <title>The Global Catalogue of Microorganisms (GCM) 10K type strain sequencing project: providing services to taxonomists for standard genome sequencing and annotation.</title>
        <authorList>
            <consortium name="The Broad Institute Genomics Platform"/>
            <consortium name="The Broad Institute Genome Sequencing Center for Infectious Disease"/>
            <person name="Wu L."/>
            <person name="Ma J."/>
        </authorList>
    </citation>
    <scope>NUCLEOTIDE SEQUENCE [LARGE SCALE GENOMIC DNA]</scope>
    <source>
        <strain evidence="2">NBRC 111980</strain>
    </source>
</reference>
<keyword evidence="2" id="KW-1185">Reference proteome</keyword>
<comment type="caution">
    <text evidence="1">The sequence shown here is derived from an EMBL/GenBank/DDBJ whole genome shotgun (WGS) entry which is preliminary data.</text>
</comment>
<sequence>MAPASNEYRCYEGMSFGRFATGIDAPWRLPELWPGNRTTPSEVTHVIDMS</sequence>
<accession>A0ABQ5XN09</accession>
<evidence type="ECO:0000313" key="2">
    <source>
        <dbReference type="Proteomes" id="UP001156670"/>
    </source>
</evidence>